<feature type="region of interest" description="Disordered" evidence="1">
    <location>
        <begin position="223"/>
        <end position="271"/>
    </location>
</feature>
<reference evidence="3 4" key="1">
    <citation type="journal article" date="2011" name="Proc. Natl. Acad. Sci. U.S.A.">
        <title>Evolutionary erosion of yeast sex chromosomes by mating-type switching accidents.</title>
        <authorList>
            <person name="Gordon J.L."/>
            <person name="Armisen D."/>
            <person name="Proux-Wera E."/>
            <person name="Oheigeartaigh S.S."/>
            <person name="Byrne K.P."/>
            <person name="Wolfe K.H."/>
        </authorList>
    </citation>
    <scope>NUCLEOTIDE SEQUENCE [LARGE SCALE GENOMIC DNA]</scope>
    <source>
        <strain evidence="4">ATCC 34711 / CBS 6284 / DSM 70876 / NBRC 10599 / NRRL Y-10934 / UCD 77-7</strain>
    </source>
</reference>
<dbReference type="Gene3D" id="2.30.29.30">
    <property type="entry name" value="Pleckstrin-homology domain (PH domain)/Phosphotyrosine-binding domain (PTB)"/>
    <property type="match status" value="2"/>
</dbReference>
<dbReference type="RefSeq" id="XP_004181377.1">
    <property type="nucleotide sequence ID" value="XM_004181329.1"/>
</dbReference>
<dbReference type="InterPro" id="IPR001849">
    <property type="entry name" value="PH_domain"/>
</dbReference>
<name>I2H656_HENB6</name>
<dbReference type="FunCoup" id="I2H656">
    <property type="interactions" value="203"/>
</dbReference>
<dbReference type="eggNOG" id="ENOG502S04D">
    <property type="taxonomic scope" value="Eukaryota"/>
</dbReference>
<dbReference type="GeneID" id="14496967"/>
<evidence type="ECO:0000259" key="2">
    <source>
        <dbReference type="PROSITE" id="PS50003"/>
    </source>
</evidence>
<dbReference type="AlphaFoldDB" id="I2H656"/>
<dbReference type="Pfam" id="PF00169">
    <property type="entry name" value="PH"/>
    <property type="match status" value="1"/>
</dbReference>
<proteinExistence type="predicted"/>
<organism evidence="3 4">
    <name type="scientific">Henningerozyma blattae (strain ATCC 34711 / CBS 6284 / DSM 70876 / NBRC 10599 / NRRL Y-10934 / UCD 77-7)</name>
    <name type="common">Yeast</name>
    <name type="synonym">Tetrapisispora blattae</name>
    <dbReference type="NCBI Taxonomy" id="1071380"/>
    <lineage>
        <taxon>Eukaryota</taxon>
        <taxon>Fungi</taxon>
        <taxon>Dikarya</taxon>
        <taxon>Ascomycota</taxon>
        <taxon>Saccharomycotina</taxon>
        <taxon>Saccharomycetes</taxon>
        <taxon>Saccharomycetales</taxon>
        <taxon>Saccharomycetaceae</taxon>
        <taxon>Henningerozyma</taxon>
    </lineage>
</organism>
<dbReference type="SMART" id="SM00233">
    <property type="entry name" value="PH"/>
    <property type="match status" value="2"/>
</dbReference>
<dbReference type="Proteomes" id="UP000002866">
    <property type="component" value="Chromosome 6"/>
</dbReference>
<accession>I2H656</accession>
<dbReference type="SUPFAM" id="SSF50729">
    <property type="entry name" value="PH domain-like"/>
    <property type="match status" value="2"/>
</dbReference>
<feature type="region of interest" description="Disordered" evidence="1">
    <location>
        <begin position="293"/>
        <end position="356"/>
    </location>
</feature>
<dbReference type="STRING" id="1071380.I2H656"/>
<dbReference type="InterPro" id="IPR011993">
    <property type="entry name" value="PH-like_dom_sf"/>
</dbReference>
<dbReference type="PROSITE" id="PS50003">
    <property type="entry name" value="PH_DOMAIN"/>
    <property type="match status" value="1"/>
</dbReference>
<feature type="compositionally biased region" description="Basic and acidic residues" evidence="1">
    <location>
        <begin position="331"/>
        <end position="352"/>
    </location>
</feature>
<keyword evidence="4" id="KW-1185">Reference proteome</keyword>
<feature type="domain" description="PH" evidence="2">
    <location>
        <begin position="413"/>
        <end position="502"/>
    </location>
</feature>
<dbReference type="HOGENOM" id="CLU_038624_0_0_1"/>
<feature type="compositionally biased region" description="Basic and acidic residues" evidence="1">
    <location>
        <begin position="293"/>
        <end position="324"/>
    </location>
</feature>
<feature type="compositionally biased region" description="Basic and acidic residues" evidence="1">
    <location>
        <begin position="247"/>
        <end position="265"/>
    </location>
</feature>
<protein>
    <recommendedName>
        <fullName evidence="2">PH domain-containing protein</fullName>
    </recommendedName>
</protein>
<evidence type="ECO:0000313" key="3">
    <source>
        <dbReference type="EMBL" id="CCH61858.1"/>
    </source>
</evidence>
<evidence type="ECO:0000313" key="4">
    <source>
        <dbReference type="Proteomes" id="UP000002866"/>
    </source>
</evidence>
<dbReference type="EMBL" id="HE806321">
    <property type="protein sequence ID" value="CCH61858.1"/>
    <property type="molecule type" value="Genomic_DNA"/>
</dbReference>
<dbReference type="KEGG" id="tbl:TBLA_0F03200"/>
<evidence type="ECO:0000256" key="1">
    <source>
        <dbReference type="SAM" id="MobiDB-lite"/>
    </source>
</evidence>
<sequence>MSYQDQLGSHEVIYSSYLKKRPTTLNTLKTAGYNSSTTSNANVTANANATVNSNINADPGLNLNASTPSANSTVHRRFSTPGIIRPDAQQLLLLKPNGIINHSHTHPHLWWLKHGPTTYWCVLRRNQFSYYKTEDEREAVGVIPRSEFLSFRINHELSVIIIYAKENTFWFECKDEKILKGWEISLDEFWKIPKYKKEVSNNPEIIFDEKALFLKEKRKQERQEKKKKVKDKNKELIPNGSPKKLKDKSLDPNKEELKNQDESKLKKILSPKKIEDKPKEKLIDKLTEKPLDKSIEKSNEKSPLLRESPKKEEHTYNSEEDKIMHYNSINDPDKEYYTSNRTDPHTLNDHHLTSTSSNVLSSVSTANNINDYKDVLSYSTIGSRMPRSKSEEQFYETYDPRNPETEIYQSLIYILMKGRFNRTKWKKVKAVLTNHSLKLYSLRNDKLRKELDLDKVVDCVEIERGILDNLFAVITLDERLEFKTLNEDDTVEWIINFKSGMILRQKIKSIPRSGVSNNNSTTGSNNFSVSI</sequence>
<dbReference type="OrthoDB" id="2157866at2759"/>
<dbReference type="InParanoid" id="I2H656"/>
<gene>
    <name evidence="3" type="primary">TBLA0F03200</name>
    <name evidence="3" type="ORF">TBLA_0F03200</name>
</gene>